<keyword evidence="1" id="KW-0802">TPR repeat</keyword>
<sequence>MAVSGVAVSAAAELSSSDRGVQDNGNDGDAVPDVPVDGGPGSGVVAEPADRLDFDALWDYDHPAETEARFRELLAQSDPTEESYRLQLETQIARSLGLQQLFSEAHEVLDEVDRAVATSPADLRLVRVRSLLERGRAFNSAGSADQARVPFERAWDLAREIGADGYAVDAAHMMAIVETGEDAVPWFERGVALAEASTDSTARRWLGPLYNNLGWTFHDAGDYDRALVVFERSLAWREARKDTVETRIAKWCVGRCLRSLGRLDEALSLQRALSRELEAAGAEDGYVDEELGECLLALGRPAEAAPRFARAYVLLSQDLWLVRDEPARLARLRELSGVAADSTRPHLGAPH</sequence>
<evidence type="ECO:0000256" key="2">
    <source>
        <dbReference type="SAM" id="MobiDB-lite"/>
    </source>
</evidence>
<dbReference type="InterPro" id="IPR019734">
    <property type="entry name" value="TPR_rpt"/>
</dbReference>
<name>A0A956RPD7_UNCEI</name>
<feature type="compositionally biased region" description="Low complexity" evidence="2">
    <location>
        <begin position="1"/>
        <end position="17"/>
    </location>
</feature>
<gene>
    <name evidence="3" type="ORF">KC729_12735</name>
</gene>
<protein>
    <submittedName>
        <fullName evidence="3">Tetratricopeptide repeat protein</fullName>
    </submittedName>
</protein>
<dbReference type="AlphaFoldDB" id="A0A956RPD7"/>
<dbReference type="PROSITE" id="PS50005">
    <property type="entry name" value="TPR"/>
    <property type="match status" value="1"/>
</dbReference>
<dbReference type="EMBL" id="JAGQHR010000413">
    <property type="protein sequence ID" value="MCA9728546.1"/>
    <property type="molecule type" value="Genomic_DNA"/>
</dbReference>
<feature type="region of interest" description="Disordered" evidence="2">
    <location>
        <begin position="1"/>
        <end position="46"/>
    </location>
</feature>
<dbReference type="Proteomes" id="UP000697710">
    <property type="component" value="Unassembled WGS sequence"/>
</dbReference>
<evidence type="ECO:0000313" key="4">
    <source>
        <dbReference type="Proteomes" id="UP000697710"/>
    </source>
</evidence>
<reference evidence="3" key="2">
    <citation type="journal article" date="2021" name="Microbiome">
        <title>Successional dynamics and alternative stable states in a saline activated sludge microbial community over 9 years.</title>
        <authorList>
            <person name="Wang Y."/>
            <person name="Ye J."/>
            <person name="Ju F."/>
            <person name="Liu L."/>
            <person name="Boyd J.A."/>
            <person name="Deng Y."/>
            <person name="Parks D.H."/>
            <person name="Jiang X."/>
            <person name="Yin X."/>
            <person name="Woodcroft B.J."/>
            <person name="Tyson G.W."/>
            <person name="Hugenholtz P."/>
            <person name="Polz M.F."/>
            <person name="Zhang T."/>
        </authorList>
    </citation>
    <scope>NUCLEOTIDE SEQUENCE</scope>
    <source>
        <strain evidence="3">HKST-UBA01</strain>
    </source>
</reference>
<reference evidence="3" key="1">
    <citation type="submission" date="2020-04" db="EMBL/GenBank/DDBJ databases">
        <authorList>
            <person name="Zhang T."/>
        </authorList>
    </citation>
    <scope>NUCLEOTIDE SEQUENCE</scope>
    <source>
        <strain evidence="3">HKST-UBA01</strain>
    </source>
</reference>
<dbReference type="InterPro" id="IPR011990">
    <property type="entry name" value="TPR-like_helical_dom_sf"/>
</dbReference>
<comment type="caution">
    <text evidence="3">The sequence shown here is derived from an EMBL/GenBank/DDBJ whole genome shotgun (WGS) entry which is preliminary data.</text>
</comment>
<dbReference type="Pfam" id="PF13374">
    <property type="entry name" value="TPR_10"/>
    <property type="match status" value="1"/>
</dbReference>
<accession>A0A956RPD7</accession>
<evidence type="ECO:0000313" key="3">
    <source>
        <dbReference type="EMBL" id="MCA9728546.1"/>
    </source>
</evidence>
<feature type="repeat" description="TPR" evidence="1">
    <location>
        <begin position="207"/>
        <end position="240"/>
    </location>
</feature>
<evidence type="ECO:0000256" key="1">
    <source>
        <dbReference type="PROSITE-ProRule" id="PRU00339"/>
    </source>
</evidence>
<dbReference type="SUPFAM" id="SSF48452">
    <property type="entry name" value="TPR-like"/>
    <property type="match status" value="1"/>
</dbReference>
<feature type="compositionally biased region" description="Low complexity" evidence="2">
    <location>
        <begin position="27"/>
        <end position="37"/>
    </location>
</feature>
<organism evidence="3 4">
    <name type="scientific">Eiseniibacteriota bacterium</name>
    <dbReference type="NCBI Taxonomy" id="2212470"/>
    <lineage>
        <taxon>Bacteria</taxon>
        <taxon>Candidatus Eiseniibacteriota</taxon>
    </lineage>
</organism>
<proteinExistence type="predicted"/>
<dbReference type="Gene3D" id="1.25.40.10">
    <property type="entry name" value="Tetratricopeptide repeat domain"/>
    <property type="match status" value="1"/>
</dbReference>